<dbReference type="EMBL" id="LXQA011000798">
    <property type="protein sequence ID" value="MCI80679.1"/>
    <property type="molecule type" value="Genomic_DNA"/>
</dbReference>
<comment type="caution">
    <text evidence="1">The sequence shown here is derived from an EMBL/GenBank/DDBJ whole genome shotgun (WGS) entry which is preliminary data.</text>
</comment>
<proteinExistence type="predicted"/>
<feature type="non-terminal residue" evidence="1">
    <location>
        <position position="1"/>
    </location>
</feature>
<evidence type="ECO:0000313" key="2">
    <source>
        <dbReference type="Proteomes" id="UP000265520"/>
    </source>
</evidence>
<dbReference type="AlphaFoldDB" id="A0A392V0B5"/>
<sequence>VGFLDLLPLQVQFRDLLLDTDLGCCSRYCEIFGLLL</sequence>
<keyword evidence="2" id="KW-1185">Reference proteome</keyword>
<reference evidence="1 2" key="1">
    <citation type="journal article" date="2018" name="Front. Plant Sci.">
        <title>Red Clover (Trifolium pratense) and Zigzag Clover (T. medium) - A Picture of Genomic Similarities and Differences.</title>
        <authorList>
            <person name="Dluhosova J."/>
            <person name="Istvanek J."/>
            <person name="Nedelnik J."/>
            <person name="Repkova J."/>
        </authorList>
    </citation>
    <scope>NUCLEOTIDE SEQUENCE [LARGE SCALE GENOMIC DNA]</scope>
    <source>
        <strain evidence="2">cv. 10/8</strain>
        <tissue evidence="1">Leaf</tissue>
    </source>
</reference>
<evidence type="ECO:0000313" key="1">
    <source>
        <dbReference type="EMBL" id="MCI80679.1"/>
    </source>
</evidence>
<name>A0A392V0B5_9FABA</name>
<organism evidence="1 2">
    <name type="scientific">Trifolium medium</name>
    <dbReference type="NCBI Taxonomy" id="97028"/>
    <lineage>
        <taxon>Eukaryota</taxon>
        <taxon>Viridiplantae</taxon>
        <taxon>Streptophyta</taxon>
        <taxon>Embryophyta</taxon>
        <taxon>Tracheophyta</taxon>
        <taxon>Spermatophyta</taxon>
        <taxon>Magnoliopsida</taxon>
        <taxon>eudicotyledons</taxon>
        <taxon>Gunneridae</taxon>
        <taxon>Pentapetalae</taxon>
        <taxon>rosids</taxon>
        <taxon>fabids</taxon>
        <taxon>Fabales</taxon>
        <taxon>Fabaceae</taxon>
        <taxon>Papilionoideae</taxon>
        <taxon>50 kb inversion clade</taxon>
        <taxon>NPAAA clade</taxon>
        <taxon>Hologalegina</taxon>
        <taxon>IRL clade</taxon>
        <taxon>Trifolieae</taxon>
        <taxon>Trifolium</taxon>
    </lineage>
</organism>
<protein>
    <submittedName>
        <fullName evidence="1">Uncharacterized protein</fullName>
    </submittedName>
</protein>
<dbReference type="Proteomes" id="UP000265520">
    <property type="component" value="Unassembled WGS sequence"/>
</dbReference>
<accession>A0A392V0B5</accession>